<accession>A0A3P7NSA0</accession>
<keyword evidence="2" id="KW-1185">Reference proteome</keyword>
<dbReference type="OrthoDB" id="10011303at2759"/>
<evidence type="ECO:0000313" key="2">
    <source>
        <dbReference type="Proteomes" id="UP000281553"/>
    </source>
</evidence>
<dbReference type="AlphaFoldDB" id="A0A3P7NSA0"/>
<dbReference type="Proteomes" id="UP000281553">
    <property type="component" value="Unassembled WGS sequence"/>
</dbReference>
<protein>
    <submittedName>
        <fullName evidence="1">Uncharacterized protein</fullName>
    </submittedName>
</protein>
<gene>
    <name evidence="1" type="ORF">DILT_LOCUS7183</name>
</gene>
<evidence type="ECO:0000313" key="1">
    <source>
        <dbReference type="EMBL" id="VDN11352.1"/>
    </source>
</evidence>
<dbReference type="EMBL" id="UYRU01051260">
    <property type="protein sequence ID" value="VDN11352.1"/>
    <property type="molecule type" value="Genomic_DNA"/>
</dbReference>
<proteinExistence type="predicted"/>
<reference evidence="1 2" key="1">
    <citation type="submission" date="2018-11" db="EMBL/GenBank/DDBJ databases">
        <authorList>
            <consortium name="Pathogen Informatics"/>
        </authorList>
    </citation>
    <scope>NUCLEOTIDE SEQUENCE [LARGE SCALE GENOMIC DNA]</scope>
</reference>
<sequence length="488" mass="54571">MEAWGDNGAEELWGKVQHMGNSLGCLFNLRLSGHMIGFPDLADASRSCAPKEKDLCKIQINFRPLARDGYVWQRESPLEDGLLPHPRPSIEVIQNPVLERLALHDFSSGDSYVRISGINDIPACDKPLEIYLKKVSPIDADGMVLTFYDYAKGYGVTLESKNDTLISTRWDSNLQHSDRVKKTPLRVLRIDREQSDWQLDKPLAEDCDANEKDNMVIFLGGLPPGHFELRRTMLRVAKASIVLAVESAQKVRAGFAIAMAQSEYAEDRTLFNFDLVVIRSTLKVGSLWLRVWLTSDLRVSIAVPNTPTKLITTEIFGTPVINDPANNLAALKAREASVFDQPLYTEAVLTLHFGDADSQRLTVLFDQRPVQTWPLSKPIPNSKALQVLIGPHSDPSSSEQYRHEVSISNLVVGKRRRSGSYRFGGCGAQLRPRFVAKDTLPNAPFVYQGLRLPSPPSGRRVRSIFELCDEILPATQQYCDSSNENITK</sequence>
<organism evidence="1 2">
    <name type="scientific">Dibothriocephalus latus</name>
    <name type="common">Fish tapeworm</name>
    <name type="synonym">Diphyllobothrium latum</name>
    <dbReference type="NCBI Taxonomy" id="60516"/>
    <lineage>
        <taxon>Eukaryota</taxon>
        <taxon>Metazoa</taxon>
        <taxon>Spiralia</taxon>
        <taxon>Lophotrochozoa</taxon>
        <taxon>Platyhelminthes</taxon>
        <taxon>Cestoda</taxon>
        <taxon>Eucestoda</taxon>
        <taxon>Diphyllobothriidea</taxon>
        <taxon>Diphyllobothriidae</taxon>
        <taxon>Dibothriocephalus</taxon>
    </lineage>
</organism>
<name>A0A3P7NSA0_DIBLA</name>
<feature type="non-terminal residue" evidence="1">
    <location>
        <position position="488"/>
    </location>
</feature>